<name>A0AAV7T1P3_PLEWA</name>
<dbReference type="AlphaFoldDB" id="A0AAV7T1P3"/>
<feature type="region of interest" description="Disordered" evidence="1">
    <location>
        <begin position="1"/>
        <end position="62"/>
    </location>
</feature>
<dbReference type="EMBL" id="JANPWB010000007">
    <property type="protein sequence ID" value="KAJ1170322.1"/>
    <property type="molecule type" value="Genomic_DNA"/>
</dbReference>
<keyword evidence="3" id="KW-1185">Reference proteome</keyword>
<accession>A0AAV7T1P3</accession>
<evidence type="ECO:0000313" key="2">
    <source>
        <dbReference type="EMBL" id="KAJ1170322.1"/>
    </source>
</evidence>
<dbReference type="Proteomes" id="UP001066276">
    <property type="component" value="Chromosome 4_1"/>
</dbReference>
<sequence length="120" mass="12834">MGVSRPPPVIKGGLPRPRPSSVSPGPPLGHNIQAVPARTSARSSSSWPEVASTPACHPHHGSPRPQYFTGASLCLQLHPGFLVVGVRFLAAWSIGCLLVSFPIDLNSLDLRNLKRKEQDT</sequence>
<proteinExistence type="predicted"/>
<protein>
    <submittedName>
        <fullName evidence="2">Uncharacterized protein</fullName>
    </submittedName>
</protein>
<comment type="caution">
    <text evidence="2">The sequence shown here is derived from an EMBL/GenBank/DDBJ whole genome shotgun (WGS) entry which is preliminary data.</text>
</comment>
<reference evidence="2" key="1">
    <citation type="journal article" date="2022" name="bioRxiv">
        <title>Sequencing and chromosome-scale assembly of the giantPleurodeles waltlgenome.</title>
        <authorList>
            <person name="Brown T."/>
            <person name="Elewa A."/>
            <person name="Iarovenko S."/>
            <person name="Subramanian E."/>
            <person name="Araus A.J."/>
            <person name="Petzold A."/>
            <person name="Susuki M."/>
            <person name="Suzuki K.-i.T."/>
            <person name="Hayashi T."/>
            <person name="Toyoda A."/>
            <person name="Oliveira C."/>
            <person name="Osipova E."/>
            <person name="Leigh N.D."/>
            <person name="Simon A."/>
            <person name="Yun M.H."/>
        </authorList>
    </citation>
    <scope>NUCLEOTIDE SEQUENCE</scope>
    <source>
        <strain evidence="2">20211129_DDA</strain>
        <tissue evidence="2">Liver</tissue>
    </source>
</reference>
<gene>
    <name evidence="2" type="ORF">NDU88_002200</name>
</gene>
<evidence type="ECO:0000313" key="3">
    <source>
        <dbReference type="Proteomes" id="UP001066276"/>
    </source>
</evidence>
<feature type="compositionally biased region" description="Low complexity" evidence="1">
    <location>
        <begin position="12"/>
        <end position="23"/>
    </location>
</feature>
<evidence type="ECO:0000256" key="1">
    <source>
        <dbReference type="SAM" id="MobiDB-lite"/>
    </source>
</evidence>
<organism evidence="2 3">
    <name type="scientific">Pleurodeles waltl</name>
    <name type="common">Iberian ribbed newt</name>
    <dbReference type="NCBI Taxonomy" id="8319"/>
    <lineage>
        <taxon>Eukaryota</taxon>
        <taxon>Metazoa</taxon>
        <taxon>Chordata</taxon>
        <taxon>Craniata</taxon>
        <taxon>Vertebrata</taxon>
        <taxon>Euteleostomi</taxon>
        <taxon>Amphibia</taxon>
        <taxon>Batrachia</taxon>
        <taxon>Caudata</taxon>
        <taxon>Salamandroidea</taxon>
        <taxon>Salamandridae</taxon>
        <taxon>Pleurodelinae</taxon>
        <taxon>Pleurodeles</taxon>
    </lineage>
</organism>